<feature type="region of interest" description="Disordered" evidence="1">
    <location>
        <begin position="1"/>
        <end position="69"/>
    </location>
</feature>
<keyword evidence="2" id="KW-1133">Transmembrane helix</keyword>
<evidence type="ECO:0000313" key="4">
    <source>
        <dbReference type="Proteomes" id="UP001200537"/>
    </source>
</evidence>
<protein>
    <submittedName>
        <fullName evidence="3">Uncharacterized protein</fullName>
    </submittedName>
</protein>
<evidence type="ECO:0000256" key="1">
    <source>
        <dbReference type="SAM" id="MobiDB-lite"/>
    </source>
</evidence>
<name>A0AAJ1BDD5_9ACTO</name>
<feature type="transmembrane region" description="Helical" evidence="2">
    <location>
        <begin position="171"/>
        <end position="193"/>
    </location>
</feature>
<comment type="caution">
    <text evidence="3">The sequence shown here is derived from an EMBL/GenBank/DDBJ whole genome shotgun (WGS) entry which is preliminary data.</text>
</comment>
<feature type="compositionally biased region" description="Polar residues" evidence="1">
    <location>
        <begin position="269"/>
        <end position="278"/>
    </location>
</feature>
<reference evidence="3" key="1">
    <citation type="submission" date="2022-01" db="EMBL/GenBank/DDBJ databases">
        <title>Collection of gut derived symbiotic bacterial strains cultured from healthy donors.</title>
        <authorList>
            <person name="Lin H."/>
            <person name="Kohout C."/>
            <person name="Waligurski E."/>
            <person name="Pamer E.G."/>
        </authorList>
    </citation>
    <scope>NUCLEOTIDE SEQUENCE</scope>
    <source>
        <strain evidence="3">DFI.7.46</strain>
    </source>
</reference>
<organism evidence="3 4">
    <name type="scientific">Varibaculum cambriense</name>
    <dbReference type="NCBI Taxonomy" id="184870"/>
    <lineage>
        <taxon>Bacteria</taxon>
        <taxon>Bacillati</taxon>
        <taxon>Actinomycetota</taxon>
        <taxon>Actinomycetes</taxon>
        <taxon>Actinomycetales</taxon>
        <taxon>Actinomycetaceae</taxon>
        <taxon>Varibaculum</taxon>
    </lineage>
</organism>
<sequence>MSKDASDDKPTEYLPGGAMANAYVPRGRQTNRRITRQVAQPDVDSGAQRKISVPNPPAGAPSAVPDAAALAANAQTEAIPKANAPAATSSGYVPSHAAGTRVLDGSGNSYPDSGAATTQLPPIDPAAATPQVDSYPQGVPPAYDPQVDAEKLREEQEYEEERADKRRLLKVVGIVTAIVALLTGAVVVVALMISSRQVLPPAEQETTTSQRATTSSSTPETTRSQPQTPEPTSSEPSQTQTTSREPTPTKTTGTTRPTAENPTPPAEQPTGSQQPSEQPSERPDPSESNSQ</sequence>
<dbReference type="AlphaFoldDB" id="A0AAJ1BDD5"/>
<dbReference type="Proteomes" id="UP001200537">
    <property type="component" value="Unassembled WGS sequence"/>
</dbReference>
<dbReference type="EMBL" id="JAKNHJ010000021">
    <property type="protein sequence ID" value="MCG4618646.1"/>
    <property type="molecule type" value="Genomic_DNA"/>
</dbReference>
<feature type="compositionally biased region" description="Low complexity" evidence="1">
    <location>
        <begin position="60"/>
        <end position="69"/>
    </location>
</feature>
<feature type="compositionally biased region" description="Polar residues" evidence="1">
    <location>
        <begin position="106"/>
        <end position="120"/>
    </location>
</feature>
<keyword evidence="2" id="KW-0472">Membrane</keyword>
<feature type="compositionally biased region" description="Low complexity" evidence="1">
    <location>
        <begin position="202"/>
        <end position="258"/>
    </location>
</feature>
<proteinExistence type="predicted"/>
<accession>A0AAJ1BDD5</accession>
<feature type="compositionally biased region" description="Basic and acidic residues" evidence="1">
    <location>
        <begin position="1"/>
        <end position="11"/>
    </location>
</feature>
<keyword evidence="2" id="KW-0812">Transmembrane</keyword>
<evidence type="ECO:0000256" key="2">
    <source>
        <dbReference type="SAM" id="Phobius"/>
    </source>
</evidence>
<gene>
    <name evidence="3" type="ORF">L0M99_09140</name>
</gene>
<feature type="region of interest" description="Disordered" evidence="1">
    <location>
        <begin position="82"/>
        <end position="165"/>
    </location>
</feature>
<evidence type="ECO:0000313" key="3">
    <source>
        <dbReference type="EMBL" id="MCG4618646.1"/>
    </source>
</evidence>
<dbReference type="RefSeq" id="WP_024058147.1">
    <property type="nucleotide sequence ID" value="NZ_JAGZVZ010000014.1"/>
</dbReference>
<feature type="region of interest" description="Disordered" evidence="1">
    <location>
        <begin position="199"/>
        <end position="291"/>
    </location>
</feature>